<protein>
    <submittedName>
        <fullName evidence="1">Flagellar hook-associated protein FlgK</fullName>
    </submittedName>
</protein>
<evidence type="ECO:0000313" key="2">
    <source>
        <dbReference type="Proteomes" id="UP000364291"/>
    </source>
</evidence>
<proteinExistence type="predicted"/>
<keyword evidence="1" id="KW-0282">Flagellum</keyword>
<keyword evidence="1" id="KW-0966">Cell projection</keyword>
<keyword evidence="1" id="KW-0969">Cilium</keyword>
<organism evidence="1 2">
    <name type="scientific">Pandoraea apista</name>
    <dbReference type="NCBI Taxonomy" id="93218"/>
    <lineage>
        <taxon>Bacteria</taxon>
        <taxon>Pseudomonadati</taxon>
        <taxon>Pseudomonadota</taxon>
        <taxon>Betaproteobacteria</taxon>
        <taxon>Burkholderiales</taxon>
        <taxon>Burkholderiaceae</taxon>
        <taxon>Pandoraea</taxon>
    </lineage>
</organism>
<accession>A0A5E5P8T2</accession>
<reference evidence="1 2" key="1">
    <citation type="submission" date="2019-08" db="EMBL/GenBank/DDBJ databases">
        <authorList>
            <person name="Peeters C."/>
        </authorList>
    </citation>
    <scope>NUCLEOTIDE SEQUENCE [LARGE SCALE GENOMIC DNA]</scope>
    <source>
        <strain evidence="1 2">LMG 18089</strain>
    </source>
</reference>
<evidence type="ECO:0000313" key="1">
    <source>
        <dbReference type="EMBL" id="VVG72605.1"/>
    </source>
</evidence>
<gene>
    <name evidence="1" type="ORF">PAP18089_03601</name>
</gene>
<sequence>MSYMKLYRANARVAAVANELFDATLAMVR</sequence>
<dbReference type="EMBL" id="CABPSX010000007">
    <property type="protein sequence ID" value="VVG72605.1"/>
    <property type="molecule type" value="Genomic_DNA"/>
</dbReference>
<dbReference type="Proteomes" id="UP000364291">
    <property type="component" value="Unassembled WGS sequence"/>
</dbReference>
<name>A0A5E5P8T2_9BURK</name>
<dbReference type="AlphaFoldDB" id="A0A5E5P8T2"/>